<keyword evidence="2" id="KW-1185">Reference proteome</keyword>
<comment type="caution">
    <text evidence="1">The sequence shown here is derived from an EMBL/GenBank/DDBJ whole genome shotgun (WGS) entry which is preliminary data.</text>
</comment>
<name>A0A371F9S0_MUCPR</name>
<dbReference type="Proteomes" id="UP000257109">
    <property type="component" value="Unassembled WGS sequence"/>
</dbReference>
<protein>
    <submittedName>
        <fullName evidence="1">Uncharacterized protein</fullName>
    </submittedName>
</protein>
<gene>
    <name evidence="1" type="ORF">CR513_45298</name>
</gene>
<dbReference type="OrthoDB" id="968650at2759"/>
<accession>A0A371F9S0</accession>
<feature type="non-terminal residue" evidence="1">
    <location>
        <position position="1"/>
    </location>
</feature>
<organism evidence="1 2">
    <name type="scientific">Mucuna pruriens</name>
    <name type="common">Velvet bean</name>
    <name type="synonym">Dolichos pruriens</name>
    <dbReference type="NCBI Taxonomy" id="157652"/>
    <lineage>
        <taxon>Eukaryota</taxon>
        <taxon>Viridiplantae</taxon>
        <taxon>Streptophyta</taxon>
        <taxon>Embryophyta</taxon>
        <taxon>Tracheophyta</taxon>
        <taxon>Spermatophyta</taxon>
        <taxon>Magnoliopsida</taxon>
        <taxon>eudicotyledons</taxon>
        <taxon>Gunneridae</taxon>
        <taxon>Pentapetalae</taxon>
        <taxon>rosids</taxon>
        <taxon>fabids</taxon>
        <taxon>Fabales</taxon>
        <taxon>Fabaceae</taxon>
        <taxon>Papilionoideae</taxon>
        <taxon>50 kb inversion clade</taxon>
        <taxon>NPAAA clade</taxon>
        <taxon>indigoferoid/millettioid clade</taxon>
        <taxon>Phaseoleae</taxon>
        <taxon>Mucuna</taxon>
    </lineage>
</organism>
<sequence length="77" mass="8353">MKTHISGESSLANELRRSVGEKLHHVDEAATVAIAVDAAKQEACLLKTELDSLAAPTYLVLGSSRFNQNLKVNTHRP</sequence>
<dbReference type="EMBL" id="QJKJ01010023">
    <property type="protein sequence ID" value="RDX74893.1"/>
    <property type="molecule type" value="Genomic_DNA"/>
</dbReference>
<proteinExistence type="predicted"/>
<evidence type="ECO:0000313" key="2">
    <source>
        <dbReference type="Proteomes" id="UP000257109"/>
    </source>
</evidence>
<evidence type="ECO:0000313" key="1">
    <source>
        <dbReference type="EMBL" id="RDX74893.1"/>
    </source>
</evidence>
<dbReference type="AlphaFoldDB" id="A0A371F9S0"/>
<reference evidence="1" key="1">
    <citation type="submission" date="2018-05" db="EMBL/GenBank/DDBJ databases">
        <title>Draft genome of Mucuna pruriens seed.</title>
        <authorList>
            <person name="Nnadi N.E."/>
            <person name="Vos R."/>
            <person name="Hasami M.H."/>
            <person name="Devisetty U.K."/>
            <person name="Aguiy J.C."/>
        </authorList>
    </citation>
    <scope>NUCLEOTIDE SEQUENCE [LARGE SCALE GENOMIC DNA]</scope>
    <source>
        <strain evidence="1">JCA_2017</strain>
    </source>
</reference>